<proteinExistence type="inferred from homology"/>
<gene>
    <name evidence="8" type="ORF">BKA07_000998</name>
</gene>
<evidence type="ECO:0000256" key="5">
    <source>
        <dbReference type="ARBA" id="ARBA00023239"/>
    </source>
</evidence>
<dbReference type="InterPro" id="IPR015422">
    <property type="entry name" value="PyrdxlP-dep_Trfase_small"/>
</dbReference>
<dbReference type="EMBL" id="JAATJN010000001">
    <property type="protein sequence ID" value="NJC55963.1"/>
    <property type="molecule type" value="Genomic_DNA"/>
</dbReference>
<evidence type="ECO:0000256" key="1">
    <source>
        <dbReference type="ARBA" id="ARBA00001933"/>
    </source>
</evidence>
<feature type="modified residue" description="N6-(pyridoxal phosphate)lysine" evidence="6">
    <location>
        <position position="298"/>
    </location>
</feature>
<reference evidence="8 9" key="1">
    <citation type="submission" date="2020-03" db="EMBL/GenBank/DDBJ databases">
        <title>Sequencing the genomes of 1000 actinobacteria strains.</title>
        <authorList>
            <person name="Klenk H.-P."/>
        </authorList>
    </citation>
    <scope>NUCLEOTIDE SEQUENCE [LARGE SCALE GENOMIC DNA]</scope>
    <source>
        <strain evidence="8 9">DSM 18964</strain>
    </source>
</reference>
<dbReference type="InterPro" id="IPR015421">
    <property type="entry name" value="PyrdxlP-dep_Trfase_major"/>
</dbReference>
<evidence type="ECO:0000313" key="9">
    <source>
        <dbReference type="Proteomes" id="UP000576792"/>
    </source>
</evidence>
<dbReference type="Proteomes" id="UP000576792">
    <property type="component" value="Unassembled WGS sequence"/>
</dbReference>
<protein>
    <submittedName>
        <fullName evidence="8">Glutamate/tyrosine decarboxylase-like PLP-dependent enzyme</fullName>
    </submittedName>
</protein>
<dbReference type="AlphaFoldDB" id="A0A846RZ59"/>
<keyword evidence="3" id="KW-0210">Decarboxylase</keyword>
<evidence type="ECO:0000313" key="8">
    <source>
        <dbReference type="EMBL" id="NJC55963.1"/>
    </source>
</evidence>
<dbReference type="GO" id="GO:0004058">
    <property type="term" value="F:aromatic-L-amino-acid decarboxylase activity"/>
    <property type="evidence" value="ECO:0007669"/>
    <property type="project" value="UniProtKB-ARBA"/>
</dbReference>
<dbReference type="GO" id="GO:0019752">
    <property type="term" value="P:carboxylic acid metabolic process"/>
    <property type="evidence" value="ECO:0007669"/>
    <property type="project" value="InterPro"/>
</dbReference>
<dbReference type="InterPro" id="IPR010977">
    <property type="entry name" value="Aromatic_deC"/>
</dbReference>
<dbReference type="Gene3D" id="3.40.640.10">
    <property type="entry name" value="Type I PLP-dependent aspartate aminotransferase-like (Major domain)"/>
    <property type="match status" value="1"/>
</dbReference>
<accession>A0A846RZ59</accession>
<evidence type="ECO:0000256" key="7">
    <source>
        <dbReference type="RuleBase" id="RU000382"/>
    </source>
</evidence>
<dbReference type="RefSeq" id="WP_209043868.1">
    <property type="nucleotide sequence ID" value="NZ_BAAAPQ010000026.1"/>
</dbReference>
<keyword evidence="9" id="KW-1185">Reference proteome</keyword>
<dbReference type="Gene3D" id="3.90.1150.10">
    <property type="entry name" value="Aspartate Aminotransferase, domain 1"/>
    <property type="match status" value="1"/>
</dbReference>
<organism evidence="8 9">
    <name type="scientific">Brevibacterium marinum</name>
    <dbReference type="NCBI Taxonomy" id="418643"/>
    <lineage>
        <taxon>Bacteria</taxon>
        <taxon>Bacillati</taxon>
        <taxon>Actinomycetota</taxon>
        <taxon>Actinomycetes</taxon>
        <taxon>Micrococcales</taxon>
        <taxon>Brevibacteriaceae</taxon>
        <taxon>Brevibacterium</taxon>
    </lineage>
</organism>
<comment type="similarity">
    <text evidence="2 7">Belongs to the group II decarboxylase family.</text>
</comment>
<keyword evidence="5 7" id="KW-0456">Lyase</keyword>
<name>A0A846RZ59_9MICO</name>
<dbReference type="Pfam" id="PF00282">
    <property type="entry name" value="Pyridoxal_deC"/>
    <property type="match status" value="1"/>
</dbReference>
<dbReference type="PANTHER" id="PTHR11999:SF70">
    <property type="entry name" value="MIP05841P"/>
    <property type="match status" value="1"/>
</dbReference>
<dbReference type="PANTHER" id="PTHR11999">
    <property type="entry name" value="GROUP II PYRIDOXAL-5-PHOSPHATE DECARBOXYLASE"/>
    <property type="match status" value="1"/>
</dbReference>
<dbReference type="GO" id="GO:0030170">
    <property type="term" value="F:pyridoxal phosphate binding"/>
    <property type="evidence" value="ECO:0007669"/>
    <property type="project" value="InterPro"/>
</dbReference>
<comment type="cofactor">
    <cofactor evidence="1 6 7">
        <name>pyridoxal 5'-phosphate</name>
        <dbReference type="ChEBI" id="CHEBI:597326"/>
    </cofactor>
</comment>
<comment type="caution">
    <text evidence="8">The sequence shown here is derived from an EMBL/GenBank/DDBJ whole genome shotgun (WGS) entry which is preliminary data.</text>
</comment>
<dbReference type="InterPro" id="IPR015424">
    <property type="entry name" value="PyrdxlP-dep_Trfase"/>
</dbReference>
<evidence type="ECO:0000256" key="4">
    <source>
        <dbReference type="ARBA" id="ARBA00022898"/>
    </source>
</evidence>
<evidence type="ECO:0000256" key="3">
    <source>
        <dbReference type="ARBA" id="ARBA00022793"/>
    </source>
</evidence>
<dbReference type="SUPFAM" id="SSF53383">
    <property type="entry name" value="PLP-dependent transferases"/>
    <property type="match status" value="1"/>
</dbReference>
<dbReference type="InterPro" id="IPR002129">
    <property type="entry name" value="PyrdxlP-dep_de-COase"/>
</dbReference>
<evidence type="ECO:0000256" key="2">
    <source>
        <dbReference type="ARBA" id="ARBA00009533"/>
    </source>
</evidence>
<keyword evidence="4 6" id="KW-0663">Pyridoxal phosphate</keyword>
<sequence>MDETMRTTDLDHLLGLTASLANDFLAHNDDAEVSPALSLPELRDRFSTSLPESGCNSQEVIETIAREAEPGVLRTTSGRFFGWVIGGSHLAALAADWMVTAWDQNAALYSCGPAVSVIEEVAGEWVKQLLGLPREASVAFTSGAQMAHATALAAARNNLLHNRGWDAEYDRLAGSPQIRVLCSGEQHASIERACRLLGFGTASISALGTDDHGLLDTAALESRLSADPSRPSIVILQAGEINTGSFAPFREACRIAHDYGAWVHIDGAFGLWAGVSPHFRHLLDGATNADSWTTDAHKWLNVPFDNGVVVIRDRRAHRAAMSIRASYLVHSEDPADAAPDAARDQIDWNPEWSRRARGVPVYATIRALGRVGITEIVERTCRLARRLAGEIGDLPSAELLVDPVINQGLVRFRSQDGHHDARTEPVIDRLQSDGTAWFGGTDWQGKRVMRISVVNWQSTDDDISQAVGAVADALEHA</sequence>
<evidence type="ECO:0000256" key="6">
    <source>
        <dbReference type="PIRSR" id="PIRSR602129-50"/>
    </source>
</evidence>